<dbReference type="EMBL" id="NHYE01001136">
    <property type="protein sequence ID" value="PPQ98234.1"/>
    <property type="molecule type" value="Genomic_DNA"/>
</dbReference>
<evidence type="ECO:0000313" key="3">
    <source>
        <dbReference type="Proteomes" id="UP000284706"/>
    </source>
</evidence>
<organism evidence="2 3">
    <name type="scientific">Gymnopilus dilepis</name>
    <dbReference type="NCBI Taxonomy" id="231916"/>
    <lineage>
        <taxon>Eukaryota</taxon>
        <taxon>Fungi</taxon>
        <taxon>Dikarya</taxon>
        <taxon>Basidiomycota</taxon>
        <taxon>Agaricomycotina</taxon>
        <taxon>Agaricomycetes</taxon>
        <taxon>Agaricomycetidae</taxon>
        <taxon>Agaricales</taxon>
        <taxon>Agaricineae</taxon>
        <taxon>Hymenogastraceae</taxon>
        <taxon>Gymnopilus</taxon>
    </lineage>
</organism>
<dbReference type="InterPro" id="IPR051678">
    <property type="entry name" value="AGP_Transferase"/>
</dbReference>
<gene>
    <name evidence="2" type="ORF">CVT26_003405</name>
</gene>
<dbReference type="InParanoid" id="A0A409Y5B6"/>
<dbReference type="STRING" id="231916.A0A409Y5B6"/>
<evidence type="ECO:0000259" key="1">
    <source>
        <dbReference type="Pfam" id="PF01636"/>
    </source>
</evidence>
<dbReference type="InterPro" id="IPR002575">
    <property type="entry name" value="Aminoglycoside_PTrfase"/>
</dbReference>
<accession>A0A409Y5B6</accession>
<dbReference type="InterPro" id="IPR011009">
    <property type="entry name" value="Kinase-like_dom_sf"/>
</dbReference>
<feature type="domain" description="Aminoglycoside phosphotransferase" evidence="1">
    <location>
        <begin position="62"/>
        <end position="244"/>
    </location>
</feature>
<protein>
    <recommendedName>
        <fullName evidence="1">Aminoglycoside phosphotransferase domain-containing protein</fullName>
    </recommendedName>
</protein>
<name>A0A409Y5B6_9AGAR</name>
<dbReference type="PANTHER" id="PTHR21310">
    <property type="entry name" value="AMINOGLYCOSIDE PHOSPHOTRANSFERASE-RELATED-RELATED"/>
    <property type="match status" value="1"/>
</dbReference>
<comment type="caution">
    <text evidence="2">The sequence shown here is derived from an EMBL/GenBank/DDBJ whole genome shotgun (WGS) entry which is preliminary data.</text>
</comment>
<dbReference type="SUPFAM" id="SSF56112">
    <property type="entry name" value="Protein kinase-like (PK-like)"/>
    <property type="match status" value="1"/>
</dbReference>
<dbReference type="Pfam" id="PF01636">
    <property type="entry name" value="APH"/>
    <property type="match status" value="1"/>
</dbReference>
<dbReference type="PANTHER" id="PTHR21310:SF54">
    <property type="entry name" value="AMINOGLYCOSIDE PHOSPHOTRANSFERASE DOMAIN-CONTAINING PROTEIN"/>
    <property type="match status" value="1"/>
</dbReference>
<evidence type="ECO:0000313" key="2">
    <source>
        <dbReference type="EMBL" id="PPQ98234.1"/>
    </source>
</evidence>
<dbReference type="Gene3D" id="3.90.1200.10">
    <property type="match status" value="1"/>
</dbReference>
<dbReference type="OrthoDB" id="2906425at2759"/>
<reference evidence="2 3" key="1">
    <citation type="journal article" date="2018" name="Evol. Lett.">
        <title>Horizontal gene cluster transfer increased hallucinogenic mushroom diversity.</title>
        <authorList>
            <person name="Reynolds H.T."/>
            <person name="Vijayakumar V."/>
            <person name="Gluck-Thaler E."/>
            <person name="Korotkin H.B."/>
            <person name="Matheny P.B."/>
            <person name="Slot J.C."/>
        </authorList>
    </citation>
    <scope>NUCLEOTIDE SEQUENCE [LARGE SCALE GENOMIC DNA]</scope>
    <source>
        <strain evidence="2 3">SRW20</strain>
    </source>
</reference>
<proteinExistence type="predicted"/>
<dbReference type="Proteomes" id="UP000284706">
    <property type="component" value="Unassembled WGS sequence"/>
</dbReference>
<dbReference type="AlphaFoldDB" id="A0A409Y5B6"/>
<keyword evidence="3" id="KW-1185">Reference proteome</keyword>
<sequence>MIPTDDTIFFEDSTFFKNHSLFDLPTSETIKAMQDAALFHSYSRQLFVFPELCLAVKQVRVTNRHRASAAEGQTLWALRTLLPEVRVPEVYGWKRDGDHLFIFMELIRGETLQDSLNDLTEDEKQDICREIGFMVGALRRLKRPSDEAFVGAIGGQPTMDPIFFGRFSEPFLDADAFYESFTRIPVSEREQAHADGRPRLPYDSPLVFTHNDLNPSNILIAPRGSKGSRHVVSIIDWEQSGWMPSFWESCKLKFWLMLGGHRYKDLIDRLPDLVGEEPEDVFMAFVTYVQSWGGLG</sequence>